<accession>A0ABV1YRT7</accession>
<comment type="caution">
    <text evidence="2">The sequence shown here is derived from an EMBL/GenBank/DDBJ whole genome shotgun (WGS) entry which is preliminary data.</text>
</comment>
<dbReference type="EMBL" id="JAMYPJ010000106">
    <property type="protein sequence ID" value="MER8937789.1"/>
    <property type="molecule type" value="Genomic_DNA"/>
</dbReference>
<keyword evidence="3" id="KW-1185">Reference proteome</keyword>
<organism evidence="2 3">
    <name type="scientific">Mesorhizobium opportunistum</name>
    <dbReference type="NCBI Taxonomy" id="593909"/>
    <lineage>
        <taxon>Bacteria</taxon>
        <taxon>Pseudomonadati</taxon>
        <taxon>Pseudomonadota</taxon>
        <taxon>Alphaproteobacteria</taxon>
        <taxon>Hyphomicrobiales</taxon>
        <taxon>Phyllobacteriaceae</taxon>
        <taxon>Mesorhizobium</taxon>
    </lineage>
</organism>
<protein>
    <recommendedName>
        <fullName evidence="1">DUF6894 domain-containing protein</fullName>
    </recommendedName>
</protein>
<proteinExistence type="predicted"/>
<dbReference type="Pfam" id="PF21834">
    <property type="entry name" value="DUF6894"/>
    <property type="match status" value="1"/>
</dbReference>
<feature type="domain" description="DUF6894" evidence="1">
    <location>
        <begin position="4"/>
        <end position="68"/>
    </location>
</feature>
<dbReference type="Proteomes" id="UP001464387">
    <property type="component" value="Unassembled WGS sequence"/>
</dbReference>
<gene>
    <name evidence="2" type="ORF">NKI33_33300</name>
</gene>
<dbReference type="RefSeq" id="WP_023769451.1">
    <property type="nucleotide sequence ID" value="NZ_CP100477.1"/>
</dbReference>
<dbReference type="InterPro" id="IPR054189">
    <property type="entry name" value="DUF6894"/>
</dbReference>
<evidence type="ECO:0000259" key="1">
    <source>
        <dbReference type="Pfam" id="PF21834"/>
    </source>
</evidence>
<name>A0ABV1YRT7_9HYPH</name>
<evidence type="ECO:0000313" key="2">
    <source>
        <dbReference type="EMBL" id="MER8937789.1"/>
    </source>
</evidence>
<sequence>MPVFFFDIQDGKTRSPDTEGTEYRGIAEAQADAIRMLVAIAQDEWHDGVKSALAVQVYDDKHRPVVAAKIDCAVTVYDGPLRAN</sequence>
<evidence type="ECO:0000313" key="3">
    <source>
        <dbReference type="Proteomes" id="UP001464387"/>
    </source>
</evidence>
<reference evidence="2 3" key="1">
    <citation type="journal article" date="2024" name="Proc. Natl. Acad. Sci. U.S.A.">
        <title>The evolutionary genomics of adaptation to stress in wild rhizobium bacteria.</title>
        <authorList>
            <person name="Kehlet-Delgado H."/>
            <person name="Montoya A.P."/>
            <person name="Jensen K.T."/>
            <person name="Wendlandt C.E."/>
            <person name="Dexheimer C."/>
            <person name="Roberts M."/>
            <person name="Torres Martinez L."/>
            <person name="Friesen M.L."/>
            <person name="Griffitts J.S."/>
            <person name="Porter S.S."/>
        </authorList>
    </citation>
    <scope>NUCLEOTIDE SEQUENCE [LARGE SCALE GENOMIC DNA]</scope>
    <source>
        <strain evidence="2 3">M0729</strain>
    </source>
</reference>